<gene>
    <name evidence="7" type="ORF">BUY34_05590</name>
</gene>
<name>A0A2T4LT51_9STAP</name>
<evidence type="ECO:0000256" key="4">
    <source>
        <dbReference type="ARBA" id="ARBA00022801"/>
    </source>
</evidence>
<reference evidence="7 8" key="1">
    <citation type="journal article" date="2016" name="Front. Microbiol.">
        <title>Comprehensive Phylogenetic Analysis of Bovine Non-aureus Staphylococci Species Based on Whole-Genome Sequencing.</title>
        <authorList>
            <person name="Naushad S."/>
            <person name="Barkema H.W."/>
            <person name="Luby C."/>
            <person name="Condas L.A."/>
            <person name="Nobrega D.B."/>
            <person name="Carson D.A."/>
            <person name="De Buck J."/>
        </authorList>
    </citation>
    <scope>NUCLEOTIDE SEQUENCE [LARGE SCALE GENOMIC DNA]</scope>
    <source>
        <strain evidence="7 8">SNUC 3829</strain>
    </source>
</reference>
<keyword evidence="4" id="KW-0378">Hydrolase</keyword>
<dbReference type="GO" id="GO:0016787">
    <property type="term" value="F:hydrolase activity"/>
    <property type="evidence" value="ECO:0007669"/>
    <property type="project" value="UniProtKB-KW"/>
</dbReference>
<dbReference type="STRING" id="29382.BZ166_06260"/>
<comment type="caution">
    <text evidence="7">The sequence shown here is derived from an EMBL/GenBank/DDBJ whole genome shotgun (WGS) entry which is preliminary data.</text>
</comment>
<dbReference type="EMBL" id="PYZR01000046">
    <property type="protein sequence ID" value="PTF66529.1"/>
    <property type="molecule type" value="Genomic_DNA"/>
</dbReference>
<sequence>MMGNNLPALSYDHKNHSVVPILASEQSLQTITAEPWLEISDEGLQLEGLCFDRNGDLTLCEVFGGTVFHVTLPDKKVTQLFTSHKENPAAVKIHKDGRLFVCYLGDFERSGGVFAVNAEGEAEETIVSDIDTEYCVDDLVFDSKGGFYFTDFRGYSTNLKGGVYYVAPDYKSITPVLQNLAVANGVALSTDEKTLWVTETNANRLHRIDLLEDGVTIAPFGASIPYHFTGHEGPDSCCIDSDDNLYVAMYGQGRVLVFNKKGYPIGQILIPGRDQAHMLRSTHPAFIPGTDQLVICANDIEQGGGSWIYTAKGFAKGHHSYQFQ</sequence>
<dbReference type="AlphaFoldDB" id="A0A2T4LT51"/>
<dbReference type="PANTHER" id="PTHR47572">
    <property type="entry name" value="LIPOPROTEIN-RELATED"/>
    <property type="match status" value="1"/>
</dbReference>
<dbReference type="SUPFAM" id="SSF63829">
    <property type="entry name" value="Calcium-dependent phosphotriesterase"/>
    <property type="match status" value="1"/>
</dbReference>
<accession>A0A2T4LT51</accession>
<dbReference type="Gene3D" id="2.120.10.30">
    <property type="entry name" value="TolB, C-terminal domain"/>
    <property type="match status" value="1"/>
</dbReference>
<evidence type="ECO:0000256" key="2">
    <source>
        <dbReference type="ARBA" id="ARBA00008853"/>
    </source>
</evidence>
<dbReference type="RefSeq" id="WP_107385987.1">
    <property type="nucleotide sequence ID" value="NZ_JABXXD010000005.1"/>
</dbReference>
<dbReference type="Proteomes" id="UP000241208">
    <property type="component" value="Unassembled WGS sequence"/>
</dbReference>
<feature type="domain" description="SMP-30/Gluconolactonase/LRE-like region" evidence="6">
    <location>
        <begin position="47"/>
        <end position="275"/>
    </location>
</feature>
<evidence type="ECO:0000313" key="7">
    <source>
        <dbReference type="EMBL" id="PTF66529.1"/>
    </source>
</evidence>
<dbReference type="Pfam" id="PF08450">
    <property type="entry name" value="SGL"/>
    <property type="match status" value="1"/>
</dbReference>
<dbReference type="InterPro" id="IPR011042">
    <property type="entry name" value="6-blade_b-propeller_TolB-like"/>
</dbReference>
<comment type="similarity">
    <text evidence="2">Belongs to the SMP-30/CGR1 family.</text>
</comment>
<dbReference type="InterPro" id="IPR051262">
    <property type="entry name" value="SMP-30/CGR1_Lactonase"/>
</dbReference>
<protein>
    <recommendedName>
        <fullName evidence="3">Lactonase drp35</fullName>
    </recommendedName>
</protein>
<dbReference type="InterPro" id="IPR013658">
    <property type="entry name" value="SGL"/>
</dbReference>
<keyword evidence="5" id="KW-0106">Calcium</keyword>
<organism evidence="7 8">
    <name type="scientific">Staphylococcus cohnii</name>
    <dbReference type="NCBI Taxonomy" id="29382"/>
    <lineage>
        <taxon>Bacteria</taxon>
        <taxon>Bacillati</taxon>
        <taxon>Bacillota</taxon>
        <taxon>Bacilli</taxon>
        <taxon>Bacillales</taxon>
        <taxon>Staphylococcaceae</taxon>
        <taxon>Staphylococcus</taxon>
        <taxon>Staphylococcus cohnii species complex</taxon>
    </lineage>
</organism>
<dbReference type="PANTHER" id="PTHR47572:SF4">
    <property type="entry name" value="LACTONASE DRP35"/>
    <property type="match status" value="1"/>
</dbReference>
<comment type="cofactor">
    <cofactor evidence="1">
        <name>Ca(2+)</name>
        <dbReference type="ChEBI" id="CHEBI:29108"/>
    </cofactor>
</comment>
<evidence type="ECO:0000256" key="1">
    <source>
        <dbReference type="ARBA" id="ARBA00001913"/>
    </source>
</evidence>
<evidence type="ECO:0000259" key="6">
    <source>
        <dbReference type="Pfam" id="PF08450"/>
    </source>
</evidence>
<evidence type="ECO:0000313" key="8">
    <source>
        <dbReference type="Proteomes" id="UP000241208"/>
    </source>
</evidence>
<evidence type="ECO:0000256" key="3">
    <source>
        <dbReference type="ARBA" id="ARBA00013871"/>
    </source>
</evidence>
<evidence type="ECO:0000256" key="5">
    <source>
        <dbReference type="ARBA" id="ARBA00022837"/>
    </source>
</evidence>
<proteinExistence type="inferred from homology"/>